<organism evidence="6 7">
    <name type="scientific">Escovopsis weberi</name>
    <dbReference type="NCBI Taxonomy" id="150374"/>
    <lineage>
        <taxon>Eukaryota</taxon>
        <taxon>Fungi</taxon>
        <taxon>Dikarya</taxon>
        <taxon>Ascomycota</taxon>
        <taxon>Pezizomycotina</taxon>
        <taxon>Sordariomycetes</taxon>
        <taxon>Hypocreomycetidae</taxon>
        <taxon>Hypocreales</taxon>
        <taxon>Hypocreaceae</taxon>
        <taxon>Escovopsis</taxon>
    </lineage>
</organism>
<evidence type="ECO:0000256" key="3">
    <source>
        <dbReference type="SAM" id="MobiDB-lite"/>
    </source>
</evidence>
<dbReference type="OrthoDB" id="10251809at2759"/>
<evidence type="ECO:0000256" key="2">
    <source>
        <dbReference type="ARBA" id="ARBA00022737"/>
    </source>
</evidence>
<dbReference type="InterPro" id="IPR011043">
    <property type="entry name" value="Gal_Oxase/kelch_b-propeller"/>
</dbReference>
<accession>A0A0M8NAB3</accession>
<keyword evidence="1" id="KW-0880">Kelch repeat</keyword>
<dbReference type="InterPro" id="IPR015915">
    <property type="entry name" value="Kelch-typ_b-propeller"/>
</dbReference>
<evidence type="ECO:0000313" key="7">
    <source>
        <dbReference type="Proteomes" id="UP000053831"/>
    </source>
</evidence>
<dbReference type="PANTHER" id="PTHR46228:SF2">
    <property type="entry name" value="KELCH REPEAT PROTEIN (AFU_ORTHOLOGUE AFUA_4G14350)"/>
    <property type="match status" value="1"/>
</dbReference>
<evidence type="ECO:0000313" key="6">
    <source>
        <dbReference type="EMBL" id="KOS23271.1"/>
    </source>
</evidence>
<sequence length="694" mass="75335">MNHTRGFLILVQALLVAPVLAQFSNWQAHQVDTSICIWEQPRAALVGDVVYLDGGDIYWRPVLDTGQYGDVIAPENYQGIVLSYNLSVPFSTGSNTTGILLRDKLSKAPGGLGNINGASPNYYDGAMLANDAQFFLYGGAPFKNDQQYELPDQGAYIEYQASQYGPVKPQFQPGFHNLELPENLTRYVAYGGAASAPSENKAWYFSGLTSPTRGSIEQNGPGDATASNASNTLIAVDMGTQNFPKWSNKTLPSEIRARSNAAVVWVPVGGQGILVVIGGTTFPDWADVSRKSYNESQSKILDAAFMQTIDIYDVESDTWYQQSTNNGGHSRPTPSARSRGCAVVAPASDFSSINIFYYGGYDGLHPHDPFFDEVWALSLPSFSWSKINAGKSSHARAGHQCFSPYPDQMMVFGGSTSLASSTLTCLENGPVLNFNLTSGEWMDSYDPAKYGAYGVHDEIRVVIGGSYSGGSEVTQPPGSGWDDSGLGAVFAKAYDRKKLTHYWPYVTANATSRTSNPQVGPGQDTSSGHGHTGLPKWAGAMIGVLAAVAVLACVALIWFLRTRRRQVSNRKSASTGDISRNSYLSRIMGRKASPGKSIMSMSSVVSPISPDLHNITPQTVSATPHREVEVDRYELPETTGPVELDSEQRMELQDTGLSRPEIWQRYSHWLSTQPLSPETPSEFPASPDPLSCRS</sequence>
<keyword evidence="7" id="KW-1185">Reference proteome</keyword>
<feature type="transmembrane region" description="Helical" evidence="4">
    <location>
        <begin position="537"/>
        <end position="560"/>
    </location>
</feature>
<name>A0A0M8NAB3_ESCWE</name>
<dbReference type="AlphaFoldDB" id="A0A0M8NAB3"/>
<dbReference type="Gene3D" id="2.120.10.80">
    <property type="entry name" value="Kelch-type beta propeller"/>
    <property type="match status" value="1"/>
</dbReference>
<keyword evidence="4" id="KW-1133">Transmembrane helix</keyword>
<feature type="region of interest" description="Disordered" evidence="3">
    <location>
        <begin position="512"/>
        <end position="531"/>
    </location>
</feature>
<keyword evidence="2" id="KW-0677">Repeat</keyword>
<dbReference type="STRING" id="150374.A0A0M8NAB3"/>
<gene>
    <name evidence="6" type="ORF">ESCO_004007</name>
</gene>
<evidence type="ECO:0000256" key="5">
    <source>
        <dbReference type="SAM" id="SignalP"/>
    </source>
</evidence>
<feature type="chain" id="PRO_5005818976" evidence="5">
    <location>
        <begin position="22"/>
        <end position="694"/>
    </location>
</feature>
<evidence type="ECO:0000256" key="1">
    <source>
        <dbReference type="ARBA" id="ARBA00022441"/>
    </source>
</evidence>
<feature type="signal peptide" evidence="5">
    <location>
        <begin position="1"/>
        <end position="21"/>
    </location>
</feature>
<comment type="caution">
    <text evidence="6">The sequence shown here is derived from an EMBL/GenBank/DDBJ whole genome shotgun (WGS) entry which is preliminary data.</text>
</comment>
<proteinExistence type="predicted"/>
<feature type="region of interest" description="Disordered" evidence="3">
    <location>
        <begin position="672"/>
        <end position="694"/>
    </location>
</feature>
<dbReference type="PANTHER" id="PTHR46228">
    <property type="entry name" value="KELCH DOMAIN-CONTAINING PROTEIN"/>
    <property type="match status" value="1"/>
</dbReference>
<reference evidence="6 7" key="1">
    <citation type="submission" date="2015-07" db="EMBL/GenBank/DDBJ databases">
        <title>The genome of the fungus Escovopsis weberi, a specialized disease agent of ant agriculture.</title>
        <authorList>
            <person name="de Man T.J."/>
            <person name="Stajich J.E."/>
            <person name="Kubicek C.P."/>
            <person name="Chenthamara K."/>
            <person name="Atanasova L."/>
            <person name="Druzhinina I.S."/>
            <person name="Birnbaum S."/>
            <person name="Barribeau S.M."/>
            <person name="Teiling C."/>
            <person name="Suen G."/>
            <person name="Currie C."/>
            <person name="Gerardo N.M."/>
        </authorList>
    </citation>
    <scope>NUCLEOTIDE SEQUENCE [LARGE SCALE GENOMIC DNA]</scope>
</reference>
<dbReference type="Proteomes" id="UP000053831">
    <property type="component" value="Unassembled WGS sequence"/>
</dbReference>
<evidence type="ECO:0000256" key="4">
    <source>
        <dbReference type="SAM" id="Phobius"/>
    </source>
</evidence>
<keyword evidence="5" id="KW-0732">Signal</keyword>
<keyword evidence="4" id="KW-0812">Transmembrane</keyword>
<feature type="compositionally biased region" description="Polar residues" evidence="3">
    <location>
        <begin position="512"/>
        <end position="529"/>
    </location>
</feature>
<keyword evidence="4" id="KW-0472">Membrane</keyword>
<protein>
    <submittedName>
        <fullName evidence="6">RING finger protein B</fullName>
    </submittedName>
</protein>
<dbReference type="EMBL" id="LGSR01000002">
    <property type="protein sequence ID" value="KOS23271.1"/>
    <property type="molecule type" value="Genomic_DNA"/>
</dbReference>
<dbReference type="SUPFAM" id="SSF50965">
    <property type="entry name" value="Galactose oxidase, central domain"/>
    <property type="match status" value="1"/>
</dbReference>